<protein>
    <submittedName>
        <fullName evidence="1">Uncharacterized protein</fullName>
    </submittedName>
</protein>
<accession>A0A7W6F5C0</accession>
<proteinExistence type="predicted"/>
<evidence type="ECO:0000313" key="1">
    <source>
        <dbReference type="EMBL" id="MBB3901158.1"/>
    </source>
</evidence>
<reference evidence="1 2" key="1">
    <citation type="submission" date="2020-08" db="EMBL/GenBank/DDBJ databases">
        <title>Genomic Encyclopedia of Type Strains, Phase IV (KMG-IV): sequencing the most valuable type-strain genomes for metagenomic binning, comparative biology and taxonomic classification.</title>
        <authorList>
            <person name="Goeker M."/>
        </authorList>
    </citation>
    <scope>NUCLEOTIDE SEQUENCE [LARGE SCALE GENOMIC DNA]</scope>
    <source>
        <strain evidence="1 2">DSM 24105</strain>
    </source>
</reference>
<dbReference type="Proteomes" id="UP000517759">
    <property type="component" value="Unassembled WGS sequence"/>
</dbReference>
<evidence type="ECO:0000313" key="2">
    <source>
        <dbReference type="Proteomes" id="UP000517759"/>
    </source>
</evidence>
<name>A0A7W6F5C0_9HYPH</name>
<gene>
    <name evidence="1" type="ORF">GGR33_000638</name>
</gene>
<comment type="caution">
    <text evidence="1">The sequence shown here is derived from an EMBL/GenBank/DDBJ whole genome shotgun (WGS) entry which is preliminary data.</text>
</comment>
<dbReference type="AlphaFoldDB" id="A0A7W6F5C0"/>
<dbReference type="EMBL" id="JACIDN010000001">
    <property type="protein sequence ID" value="MBB3901158.1"/>
    <property type="molecule type" value="Genomic_DNA"/>
</dbReference>
<organism evidence="1 2">
    <name type="scientific">Methylobacterium brachythecii</name>
    <dbReference type="NCBI Taxonomy" id="1176177"/>
    <lineage>
        <taxon>Bacteria</taxon>
        <taxon>Pseudomonadati</taxon>
        <taxon>Pseudomonadota</taxon>
        <taxon>Alphaproteobacteria</taxon>
        <taxon>Hyphomicrobiales</taxon>
        <taxon>Methylobacteriaceae</taxon>
        <taxon>Methylobacterium</taxon>
    </lineage>
</organism>
<sequence length="46" mass="5104">MACTCGSEASTGVHRIDRRRHSQRFTLADDGAVETRDGFAIAYTWS</sequence>